<dbReference type="RefSeq" id="WP_053411021.1">
    <property type="nucleotide sequence ID" value="NZ_LHPI01000035.1"/>
</dbReference>
<accession>A0A0M0HVL2</accession>
<organism evidence="2 3">
    <name type="scientific">Vibrio hepatarius</name>
    <dbReference type="NCBI Taxonomy" id="171383"/>
    <lineage>
        <taxon>Bacteria</taxon>
        <taxon>Pseudomonadati</taxon>
        <taxon>Pseudomonadota</taxon>
        <taxon>Gammaproteobacteria</taxon>
        <taxon>Vibrionales</taxon>
        <taxon>Vibrionaceae</taxon>
        <taxon>Vibrio</taxon>
        <taxon>Vibrio oreintalis group</taxon>
    </lineage>
</organism>
<protein>
    <recommendedName>
        <fullName evidence="4">Pilus assembly protein TadE</fullName>
    </recommendedName>
</protein>
<proteinExistence type="predicted"/>
<name>A0A0M0HVL2_9VIBR</name>
<dbReference type="Proteomes" id="UP000037530">
    <property type="component" value="Unassembled WGS sequence"/>
</dbReference>
<dbReference type="EMBL" id="LHPI01000035">
    <property type="protein sequence ID" value="KOO05663.1"/>
    <property type="molecule type" value="Genomic_DNA"/>
</dbReference>
<reference evidence="3" key="1">
    <citation type="submission" date="2015-08" db="EMBL/GenBank/DDBJ databases">
        <title>Vibrio galatheae sp. nov., a novel member of the Vibrionaceae family isolated from the Solomon Islands.</title>
        <authorList>
            <person name="Giubergia S."/>
            <person name="Machado H."/>
            <person name="Mateiu R.V."/>
            <person name="Gram L."/>
        </authorList>
    </citation>
    <scope>NUCLEOTIDE SEQUENCE [LARGE SCALE GENOMIC DNA]</scope>
    <source>
        <strain evidence="3">DSM 19134</strain>
    </source>
</reference>
<dbReference type="OrthoDB" id="5874305at2"/>
<feature type="transmembrane region" description="Helical" evidence="1">
    <location>
        <begin position="20"/>
        <end position="43"/>
    </location>
</feature>
<evidence type="ECO:0000313" key="2">
    <source>
        <dbReference type="EMBL" id="KOO05663.1"/>
    </source>
</evidence>
<comment type="caution">
    <text evidence="2">The sequence shown here is derived from an EMBL/GenBank/DDBJ whole genome shotgun (WGS) entry which is preliminary data.</text>
</comment>
<dbReference type="AlphaFoldDB" id="A0A0M0HVL2"/>
<keyword evidence="3" id="KW-1185">Reference proteome</keyword>
<evidence type="ECO:0008006" key="4">
    <source>
        <dbReference type="Google" id="ProtNLM"/>
    </source>
</evidence>
<dbReference type="STRING" id="171383.AKJ31_21200"/>
<gene>
    <name evidence="2" type="ORF">AKJ31_21200</name>
</gene>
<dbReference type="PATRIC" id="fig|171383.3.peg.4327"/>
<sequence>MFRYPIFSARKRRLQGSVSLEVALILPMLLTVIMAASEILTILRVEQRLVNLNYNILEMVGNRRTLTIENNIAQLPYFSGFAEQQLSNIAKGNVNLSIAMHNAATKETTPVMVSSSCPLSGQWPDFSVGSLVEVAICFQPHYSVSSNAIWKLWPNGRFYSHMIRETN</sequence>
<evidence type="ECO:0000313" key="3">
    <source>
        <dbReference type="Proteomes" id="UP000037530"/>
    </source>
</evidence>
<keyword evidence="1" id="KW-0812">Transmembrane</keyword>
<evidence type="ECO:0000256" key="1">
    <source>
        <dbReference type="SAM" id="Phobius"/>
    </source>
</evidence>
<keyword evidence="1" id="KW-1133">Transmembrane helix</keyword>
<keyword evidence="1" id="KW-0472">Membrane</keyword>